<evidence type="ECO:0000313" key="3">
    <source>
        <dbReference type="EMBL" id="OOV09024.1"/>
    </source>
</evidence>
<name>A0A1T1AY29_RHOFE</name>
<evidence type="ECO:0000313" key="4">
    <source>
        <dbReference type="Proteomes" id="UP000190750"/>
    </source>
</evidence>
<evidence type="ECO:0000256" key="1">
    <source>
        <dbReference type="ARBA" id="ARBA00007884"/>
    </source>
</evidence>
<dbReference type="Proteomes" id="UP000190750">
    <property type="component" value="Unassembled WGS sequence"/>
</dbReference>
<dbReference type="GO" id="GO:0010257">
    <property type="term" value="P:NADH dehydrogenase complex assembly"/>
    <property type="evidence" value="ECO:0007669"/>
    <property type="project" value="TreeGrafter"/>
</dbReference>
<sequence>MMVNVLRFDTVAACALWQPIDDRVMGGLSSSRLRFDEAGWAVFEGVVSLQNQGGFASVRASTRVLARQGVAGYGLTVRGDGRSYKFSVRTETSFDGMSYQASFQPAVDSWSEITVLVASMRPTMRGRLVPRAPRLQPERVCQLGWMVADGKAGPFALAIRQVTVF</sequence>
<proteinExistence type="inferred from homology"/>
<dbReference type="EMBL" id="MTJN01000002">
    <property type="protein sequence ID" value="OOV09024.1"/>
    <property type="molecule type" value="Genomic_DNA"/>
</dbReference>
<evidence type="ECO:0000259" key="2">
    <source>
        <dbReference type="Pfam" id="PF08547"/>
    </source>
</evidence>
<reference evidence="3 4" key="1">
    <citation type="submission" date="2017-01" db="EMBL/GenBank/DDBJ databases">
        <title>Genome sequencing of Rhodoferax fermentans JCM 7819.</title>
        <authorList>
            <person name="Kim Y.J."/>
            <person name="Farh M.E.-A."/>
            <person name="Yang D.-C."/>
        </authorList>
    </citation>
    <scope>NUCLEOTIDE SEQUENCE [LARGE SCALE GENOMIC DNA]</scope>
    <source>
        <strain evidence="3 4">JCM 7819</strain>
    </source>
</reference>
<comment type="similarity">
    <text evidence="1">Belongs to the CIA30 family.</text>
</comment>
<dbReference type="AlphaFoldDB" id="A0A1T1AY29"/>
<dbReference type="PANTHER" id="PTHR13194:SF19">
    <property type="entry name" value="NAD(P)-BINDING ROSSMANN-FOLD SUPERFAMILY PROTEIN"/>
    <property type="match status" value="1"/>
</dbReference>
<dbReference type="SUPFAM" id="SSF49785">
    <property type="entry name" value="Galactose-binding domain-like"/>
    <property type="match status" value="1"/>
</dbReference>
<feature type="domain" description="NADH:ubiquinone oxidoreductase intermediate-associated protein 30" evidence="2">
    <location>
        <begin position="8"/>
        <end position="159"/>
    </location>
</feature>
<dbReference type="InterPro" id="IPR008979">
    <property type="entry name" value="Galactose-bd-like_sf"/>
</dbReference>
<dbReference type="Pfam" id="PF08547">
    <property type="entry name" value="CIA30"/>
    <property type="match status" value="1"/>
</dbReference>
<dbReference type="PANTHER" id="PTHR13194">
    <property type="entry name" value="COMPLEX I INTERMEDIATE-ASSOCIATED PROTEIN 30"/>
    <property type="match status" value="1"/>
</dbReference>
<keyword evidence="4" id="KW-1185">Reference proteome</keyword>
<dbReference type="InterPro" id="IPR013857">
    <property type="entry name" value="NADH-UbQ_OxRdtase-assoc_prot30"/>
</dbReference>
<gene>
    <name evidence="3" type="ORF">RF819_09500</name>
</gene>
<accession>A0A1T1AY29</accession>
<dbReference type="InterPro" id="IPR039131">
    <property type="entry name" value="NDUFAF1"/>
</dbReference>
<dbReference type="STRING" id="28066.RF819_09500"/>
<comment type="caution">
    <text evidence="3">The sequence shown here is derived from an EMBL/GenBank/DDBJ whole genome shotgun (WGS) entry which is preliminary data.</text>
</comment>
<dbReference type="GO" id="GO:0051082">
    <property type="term" value="F:unfolded protein binding"/>
    <property type="evidence" value="ECO:0007669"/>
    <property type="project" value="TreeGrafter"/>
</dbReference>
<organism evidence="3 4">
    <name type="scientific">Rhodoferax fermentans</name>
    <dbReference type="NCBI Taxonomy" id="28066"/>
    <lineage>
        <taxon>Bacteria</taxon>
        <taxon>Pseudomonadati</taxon>
        <taxon>Pseudomonadota</taxon>
        <taxon>Betaproteobacteria</taxon>
        <taxon>Burkholderiales</taxon>
        <taxon>Comamonadaceae</taxon>
        <taxon>Rhodoferax</taxon>
    </lineage>
</organism>
<protein>
    <recommendedName>
        <fullName evidence="2">NADH:ubiquinone oxidoreductase intermediate-associated protein 30 domain-containing protein</fullName>
    </recommendedName>
</protein>